<organism evidence="1">
    <name type="scientific">marine sediment metagenome</name>
    <dbReference type="NCBI Taxonomy" id="412755"/>
    <lineage>
        <taxon>unclassified sequences</taxon>
        <taxon>metagenomes</taxon>
        <taxon>ecological metagenomes</taxon>
    </lineage>
</organism>
<comment type="caution">
    <text evidence="1">The sequence shown here is derived from an EMBL/GenBank/DDBJ whole genome shotgun (WGS) entry which is preliminary data.</text>
</comment>
<protein>
    <submittedName>
        <fullName evidence="1">Uncharacterized protein</fullName>
    </submittedName>
</protein>
<gene>
    <name evidence="1" type="ORF">LCGC14_0232130</name>
</gene>
<dbReference type="EMBL" id="LAZR01000113">
    <property type="protein sequence ID" value="KKN90100.1"/>
    <property type="molecule type" value="Genomic_DNA"/>
</dbReference>
<sequence length="242" mass="28267">MQKRTRKPPIKKLALVGSASNTKDLVPWEDDSVEIWGLAWRKDLIRVNRLFEMHPFAKHRYKIPKNYVGYLASLRTPVYLLQEHHRIPNGVVYPIDVVIQRLGPMLDKNSDGDYFASSIAYLLALAIVEEYDEIQLYGIDFIDTDEYGHQRPNMEYLIGVARGLGISVYIPRKAALCYFPYRYGYELPDFGLIDSGILKEREKQYNEQWEKARCEFYTADGARQEVRQLLKITEQAKKGRRE</sequence>
<name>A0A0F9UA81_9ZZZZ</name>
<reference evidence="1" key="1">
    <citation type="journal article" date="2015" name="Nature">
        <title>Complex archaea that bridge the gap between prokaryotes and eukaryotes.</title>
        <authorList>
            <person name="Spang A."/>
            <person name="Saw J.H."/>
            <person name="Jorgensen S.L."/>
            <person name="Zaremba-Niedzwiedzka K."/>
            <person name="Martijn J."/>
            <person name="Lind A.E."/>
            <person name="van Eijk R."/>
            <person name="Schleper C."/>
            <person name="Guy L."/>
            <person name="Ettema T.J."/>
        </authorList>
    </citation>
    <scope>NUCLEOTIDE SEQUENCE</scope>
</reference>
<dbReference type="AlphaFoldDB" id="A0A0F9UA81"/>
<accession>A0A0F9UA81</accession>
<evidence type="ECO:0000313" key="1">
    <source>
        <dbReference type="EMBL" id="KKN90100.1"/>
    </source>
</evidence>
<proteinExistence type="predicted"/>